<dbReference type="EMBL" id="BAABQM010000001">
    <property type="protein sequence ID" value="GAA5414326.1"/>
    <property type="molecule type" value="Genomic_DNA"/>
</dbReference>
<evidence type="ECO:0000313" key="2">
    <source>
        <dbReference type="EMBL" id="GAA5414326.1"/>
    </source>
</evidence>
<name>A0ABP9U8Y6_9BACT</name>
<reference evidence="2" key="1">
    <citation type="submission" date="2024-02" db="EMBL/GenBank/DDBJ databases">
        <title>Draft genome sequence of new strains in genus Ureaplasma.</title>
        <authorList>
            <person name="Nakajima Y."/>
            <person name="Segawa T."/>
        </authorList>
    </citation>
    <scope>NUCLEOTIDE SEQUENCE [LARGE SCALE GENOMIC DNA]</scope>
    <source>
        <strain evidence="2">OM1</strain>
    </source>
</reference>
<sequence length="441" mass="51408">MLSIGLQAVLMLVSSIYYFTQTTPSDYFKKNDLQFQNVNLVVKPDKEHPNGIKKINVVAYKGKPITSETIIDYNKVSDFPAKLSRLGEYYWKEAINASNYYQTGYGDIENQFIDMYRLYSSKFYKNYDVDQLLWFINASEFRGWRLQINDVNLNQFIVDNHTQTLNKNKLILTYNNYMFYNFGANRKGLTILPNTIQSVYEMNKTNGWTFPIYDLDSQTGLWKTKTFNSINEFSKYYYSGERLEQLNQLMNNWRSFSKHKFLPSTYYYSPILQNLCAKNTTNNFDDFTAKQRNEFLLKFFGDSIKFAQATYLAMQEYYANPNKFPWINKSILEIMASNLNLNIAPLAINDSINNNGMGAFIYNKPVFMANLHNDWHGQNIQLQTLQTNLPLSLLESEKLTTGFTANIQPEYNPYALILGWLAVGIIFIFFGVAMYVRTDVA</sequence>
<keyword evidence="3" id="KW-1185">Reference proteome</keyword>
<feature type="transmembrane region" description="Helical" evidence="1">
    <location>
        <begin position="414"/>
        <end position="436"/>
    </location>
</feature>
<dbReference type="Proteomes" id="UP001449582">
    <property type="component" value="Unassembled WGS sequence"/>
</dbReference>
<keyword evidence="1" id="KW-1133">Transmembrane helix</keyword>
<evidence type="ECO:0008006" key="4">
    <source>
        <dbReference type="Google" id="ProtNLM"/>
    </source>
</evidence>
<organism evidence="2 3">
    <name type="scientific">Ureaplasma ceti</name>
    <dbReference type="NCBI Taxonomy" id="3119530"/>
    <lineage>
        <taxon>Bacteria</taxon>
        <taxon>Bacillati</taxon>
        <taxon>Mycoplasmatota</taxon>
        <taxon>Mycoplasmoidales</taxon>
        <taxon>Mycoplasmoidaceae</taxon>
        <taxon>Ureaplasma</taxon>
    </lineage>
</organism>
<gene>
    <name evidence="2" type="ORF">UREOM_0370</name>
</gene>
<accession>A0ABP9U8Y6</accession>
<comment type="caution">
    <text evidence="2">The sequence shown here is derived from an EMBL/GenBank/DDBJ whole genome shotgun (WGS) entry which is preliminary data.</text>
</comment>
<protein>
    <recommendedName>
        <fullName evidence="4">Transmembrane protein</fullName>
    </recommendedName>
</protein>
<keyword evidence="1" id="KW-0812">Transmembrane</keyword>
<evidence type="ECO:0000256" key="1">
    <source>
        <dbReference type="SAM" id="Phobius"/>
    </source>
</evidence>
<keyword evidence="1" id="KW-0472">Membrane</keyword>
<proteinExistence type="predicted"/>
<evidence type="ECO:0000313" key="3">
    <source>
        <dbReference type="Proteomes" id="UP001449582"/>
    </source>
</evidence>